<dbReference type="Gene3D" id="3.30.160.60">
    <property type="entry name" value="Classic Zinc Finger"/>
    <property type="match status" value="1"/>
</dbReference>
<dbReference type="OrthoDB" id="6354171at2759"/>
<dbReference type="InterPro" id="IPR050888">
    <property type="entry name" value="ZnF_C2H2-type_TF"/>
</dbReference>
<dbReference type="AlphaFoldDB" id="A0A8R2JW99"/>
<dbReference type="RefSeq" id="XP_029347805.1">
    <property type="nucleotide sequence ID" value="XM_029491945.1"/>
</dbReference>
<evidence type="ECO:0000256" key="3">
    <source>
        <dbReference type="ARBA" id="ARBA00022737"/>
    </source>
</evidence>
<dbReference type="PANTHER" id="PTHR24406">
    <property type="entry name" value="TRANSCRIPTIONAL REPRESSOR CTCFL-RELATED"/>
    <property type="match status" value="1"/>
</dbReference>
<dbReference type="GO" id="GO:0005634">
    <property type="term" value="C:nucleus"/>
    <property type="evidence" value="ECO:0007669"/>
    <property type="project" value="UniProtKB-SubCell"/>
</dbReference>
<sequence>MDKKYSSQNHQSASDTEEMYDENYSCFMCKVSFNSLFALVAHLKTHIDDDTFHHSNINRITKPLPQSLIKPPKYFSTYNGHMLNHIGDKLHNGQDKEDKSEKYAVQEAIESSRQDIIQNTFKIGKQQLTDYNTKEYQKLLETLILEKNSTGQFNEAKFIGPLFLKNALIKNGLVEEDIRPKQFQDQLKPIECTSCGKCFARLPTSNEGNVLPSEQPCSRCFLMKNESTLFQHQDESHRVLPPYICKECLWESETWYEYVQHMKMHLRYASKCSECVYSYMLNKPANTIFICQLCEMTFDSKDELKVHVQIHF</sequence>
<evidence type="ECO:0000313" key="9">
    <source>
        <dbReference type="EnsemblMetazoa" id="XP_029347805.1"/>
    </source>
</evidence>
<evidence type="ECO:0000256" key="2">
    <source>
        <dbReference type="ARBA" id="ARBA00022723"/>
    </source>
</evidence>
<keyword evidence="5" id="KW-0862">Zinc</keyword>
<accession>A0A8R2JW99</accession>
<evidence type="ECO:0000256" key="7">
    <source>
        <dbReference type="PROSITE-ProRule" id="PRU00042"/>
    </source>
</evidence>
<keyword evidence="2" id="KW-0479">Metal-binding</keyword>
<name>A0A8R2JW99_ACYPI</name>
<evidence type="ECO:0000259" key="8">
    <source>
        <dbReference type="PROSITE" id="PS50157"/>
    </source>
</evidence>
<reference evidence="10" key="1">
    <citation type="submission" date="2010-06" db="EMBL/GenBank/DDBJ databases">
        <authorList>
            <person name="Jiang H."/>
            <person name="Abraham K."/>
            <person name="Ali S."/>
            <person name="Alsbrooks S.L."/>
            <person name="Anim B.N."/>
            <person name="Anosike U.S."/>
            <person name="Attaway T."/>
            <person name="Bandaranaike D.P."/>
            <person name="Battles P.K."/>
            <person name="Bell S.N."/>
            <person name="Bell A.V."/>
            <person name="Beltran B."/>
            <person name="Bickham C."/>
            <person name="Bustamante Y."/>
            <person name="Caleb T."/>
            <person name="Canada A."/>
            <person name="Cardenas V."/>
            <person name="Carter K."/>
            <person name="Chacko J."/>
            <person name="Chandrabose M.N."/>
            <person name="Chavez D."/>
            <person name="Chavez A."/>
            <person name="Chen L."/>
            <person name="Chu H.-S."/>
            <person name="Claassen K.J."/>
            <person name="Cockrell R."/>
            <person name="Collins M."/>
            <person name="Cooper J.A."/>
            <person name="Cree A."/>
            <person name="Curry S.M."/>
            <person name="Da Y."/>
            <person name="Dao M.D."/>
            <person name="Das B."/>
            <person name="Davila M.-L."/>
            <person name="Davy-Carroll L."/>
            <person name="Denson S."/>
            <person name="Dinh H."/>
            <person name="Ebong V.E."/>
            <person name="Edwards J.R."/>
            <person name="Egan A."/>
            <person name="El-Daye J."/>
            <person name="Escobedo L."/>
            <person name="Fernandez S."/>
            <person name="Fernando P.R."/>
            <person name="Flagg N."/>
            <person name="Forbes L.D."/>
            <person name="Fowler R.G."/>
            <person name="Fu Q."/>
            <person name="Gabisi R.A."/>
            <person name="Ganer J."/>
            <person name="Garbino Pronczuk A."/>
            <person name="Garcia R.M."/>
            <person name="Garner T."/>
            <person name="Garrett T.E."/>
            <person name="Gonzalez D.A."/>
            <person name="Hamid H."/>
            <person name="Hawkins E.S."/>
            <person name="Hirani K."/>
            <person name="Hogues M.E."/>
            <person name="Hollins B."/>
            <person name="Hsiao C.-H."/>
            <person name="Jabil R."/>
            <person name="James M.L."/>
            <person name="Jhangiani S.N."/>
            <person name="Johnson B."/>
            <person name="Johnson Q."/>
            <person name="Joshi V."/>
            <person name="Kalu J.B."/>
            <person name="Kam C."/>
            <person name="Kashfia A."/>
            <person name="Keebler J."/>
            <person name="Kisamo H."/>
            <person name="Kovar C.L."/>
            <person name="Lago L.A."/>
            <person name="Lai C.-Y."/>
            <person name="Laidlaw J."/>
            <person name="Lara F."/>
            <person name="Le T.-K."/>
            <person name="Lee S.L."/>
            <person name="Legall F.H."/>
            <person name="Lemon S.J."/>
            <person name="Lewis L.R."/>
            <person name="Li B."/>
            <person name="Liu Y."/>
            <person name="Liu Y.-S."/>
            <person name="Lopez J."/>
            <person name="Lozado R.J."/>
            <person name="Lu J."/>
            <person name="Madu R.C."/>
            <person name="Maheshwari M."/>
            <person name="Maheshwari R."/>
            <person name="Malloy K."/>
            <person name="Martinez E."/>
            <person name="Mathew T."/>
            <person name="Mercado I.C."/>
            <person name="Mercado C."/>
            <person name="Meyer B."/>
            <person name="Montgomery K."/>
            <person name="Morgan M.B."/>
            <person name="Munidasa M."/>
            <person name="Nazareth L.V."/>
            <person name="Nelson J."/>
            <person name="Ng B.M."/>
            <person name="Nguyen N.B."/>
            <person name="Nguyen P.Q."/>
            <person name="Nguyen T."/>
            <person name="Obregon M."/>
            <person name="Okwuonu G.O."/>
            <person name="Onwere C.G."/>
            <person name="Orozco G."/>
            <person name="Parra A."/>
            <person name="Patel S."/>
            <person name="Patil S."/>
            <person name="Perez A."/>
            <person name="Perez Y."/>
            <person name="Pham C."/>
            <person name="Primus E.L."/>
            <person name="Pu L.-L."/>
            <person name="Puazo M."/>
            <person name="Qin X."/>
            <person name="Quiroz J.B."/>
            <person name="Reese J."/>
            <person name="Richards S."/>
            <person name="Rives C.M."/>
            <person name="Robberts R."/>
            <person name="Ruiz S.J."/>
            <person name="Ruiz M.J."/>
            <person name="Santibanez J."/>
            <person name="Schneider B.W."/>
            <person name="Sisson I."/>
            <person name="Smith M."/>
            <person name="Sodergren E."/>
            <person name="Song X.-Z."/>
            <person name="Song B.B."/>
            <person name="Summersgill H."/>
            <person name="Thelus R."/>
            <person name="Thornton R.D."/>
            <person name="Trejos Z.Y."/>
            <person name="Usmani K."/>
            <person name="Vattathil S."/>
            <person name="Villasana D."/>
            <person name="Walker D.L."/>
            <person name="Wang S."/>
            <person name="Wang K."/>
            <person name="White C.S."/>
            <person name="Williams A.C."/>
            <person name="Williamson J."/>
            <person name="Wilson K."/>
            <person name="Woghiren I.O."/>
            <person name="Woodworth J.R."/>
            <person name="Worley K.C."/>
            <person name="Wright R.A."/>
            <person name="Wu W."/>
            <person name="Young L."/>
            <person name="Zhang L."/>
            <person name="Zhang J."/>
            <person name="Zhu Y."/>
            <person name="Muzny D.M."/>
            <person name="Weinstock G."/>
            <person name="Gibbs R.A."/>
        </authorList>
    </citation>
    <scope>NUCLEOTIDE SEQUENCE [LARGE SCALE GENOMIC DNA]</scope>
    <source>
        <strain evidence="10">LSR1</strain>
    </source>
</reference>
<dbReference type="PROSITE" id="PS50157">
    <property type="entry name" value="ZINC_FINGER_C2H2_2"/>
    <property type="match status" value="2"/>
</dbReference>
<dbReference type="Pfam" id="PF00096">
    <property type="entry name" value="zf-C2H2"/>
    <property type="match status" value="2"/>
</dbReference>
<comment type="subcellular location">
    <subcellularLocation>
        <location evidence="1">Nucleus</location>
    </subcellularLocation>
</comment>
<evidence type="ECO:0000256" key="4">
    <source>
        <dbReference type="ARBA" id="ARBA00022771"/>
    </source>
</evidence>
<dbReference type="SMART" id="SM00355">
    <property type="entry name" value="ZnF_C2H2"/>
    <property type="match status" value="4"/>
</dbReference>
<evidence type="ECO:0000256" key="1">
    <source>
        <dbReference type="ARBA" id="ARBA00004123"/>
    </source>
</evidence>
<feature type="domain" description="C2H2-type" evidence="8">
    <location>
        <begin position="289"/>
        <end position="312"/>
    </location>
</feature>
<dbReference type="KEGG" id="api:100569700"/>
<keyword evidence="6" id="KW-0539">Nucleus</keyword>
<feature type="domain" description="C2H2-type" evidence="8">
    <location>
        <begin position="24"/>
        <end position="51"/>
    </location>
</feature>
<reference evidence="9" key="2">
    <citation type="submission" date="2022-06" db="UniProtKB">
        <authorList>
            <consortium name="EnsemblMetazoa"/>
        </authorList>
    </citation>
    <scope>IDENTIFICATION</scope>
</reference>
<keyword evidence="10" id="KW-1185">Reference proteome</keyword>
<keyword evidence="4 7" id="KW-0863">Zinc-finger</keyword>
<keyword evidence="3" id="KW-0677">Repeat</keyword>
<dbReference type="Proteomes" id="UP000007819">
    <property type="component" value="Chromosome X"/>
</dbReference>
<evidence type="ECO:0000256" key="6">
    <source>
        <dbReference type="ARBA" id="ARBA00023242"/>
    </source>
</evidence>
<proteinExistence type="predicted"/>
<evidence type="ECO:0000313" key="10">
    <source>
        <dbReference type="Proteomes" id="UP000007819"/>
    </source>
</evidence>
<dbReference type="GeneID" id="100569700"/>
<dbReference type="GO" id="GO:0008270">
    <property type="term" value="F:zinc ion binding"/>
    <property type="evidence" value="ECO:0007669"/>
    <property type="project" value="UniProtKB-KW"/>
</dbReference>
<dbReference type="EnsemblMetazoa" id="XM_029491945.1">
    <property type="protein sequence ID" value="XP_029347805.1"/>
    <property type="gene ID" value="LOC100569700"/>
</dbReference>
<evidence type="ECO:0000256" key="5">
    <source>
        <dbReference type="ARBA" id="ARBA00022833"/>
    </source>
</evidence>
<organism evidence="9 10">
    <name type="scientific">Acyrthosiphon pisum</name>
    <name type="common">Pea aphid</name>
    <dbReference type="NCBI Taxonomy" id="7029"/>
    <lineage>
        <taxon>Eukaryota</taxon>
        <taxon>Metazoa</taxon>
        <taxon>Ecdysozoa</taxon>
        <taxon>Arthropoda</taxon>
        <taxon>Hexapoda</taxon>
        <taxon>Insecta</taxon>
        <taxon>Pterygota</taxon>
        <taxon>Neoptera</taxon>
        <taxon>Paraneoptera</taxon>
        <taxon>Hemiptera</taxon>
        <taxon>Sternorrhyncha</taxon>
        <taxon>Aphidomorpha</taxon>
        <taxon>Aphidoidea</taxon>
        <taxon>Aphididae</taxon>
        <taxon>Macrosiphini</taxon>
        <taxon>Acyrthosiphon</taxon>
    </lineage>
</organism>
<protein>
    <recommendedName>
        <fullName evidence="8">C2H2-type domain-containing protein</fullName>
    </recommendedName>
</protein>
<dbReference type="InterPro" id="IPR013087">
    <property type="entry name" value="Znf_C2H2_type"/>
</dbReference>
<dbReference type="PROSITE" id="PS00028">
    <property type="entry name" value="ZINC_FINGER_C2H2_1"/>
    <property type="match status" value="2"/>
</dbReference>